<feature type="region of interest" description="Disordered" evidence="1">
    <location>
        <begin position="1"/>
        <end position="65"/>
    </location>
</feature>
<organism evidence="2 3">
    <name type="scientific">Planomonospora venezuelensis</name>
    <dbReference type="NCBI Taxonomy" id="1999"/>
    <lineage>
        <taxon>Bacteria</taxon>
        <taxon>Bacillati</taxon>
        <taxon>Actinomycetota</taxon>
        <taxon>Actinomycetes</taxon>
        <taxon>Streptosporangiales</taxon>
        <taxon>Streptosporangiaceae</taxon>
        <taxon>Planomonospora</taxon>
    </lineage>
</organism>
<dbReference type="RefSeq" id="WP_184943338.1">
    <property type="nucleotide sequence ID" value="NZ_BAAAWZ010000001.1"/>
</dbReference>
<evidence type="ECO:0000313" key="3">
    <source>
        <dbReference type="Proteomes" id="UP000562352"/>
    </source>
</evidence>
<dbReference type="EMBL" id="JACHJJ010000012">
    <property type="protein sequence ID" value="MBB5964469.1"/>
    <property type="molecule type" value="Genomic_DNA"/>
</dbReference>
<dbReference type="AlphaFoldDB" id="A0A841D4S4"/>
<accession>A0A841D4S4</accession>
<dbReference type="Proteomes" id="UP000562352">
    <property type="component" value="Unassembled WGS sequence"/>
</dbReference>
<name>A0A841D4S4_PLAVE</name>
<keyword evidence="3" id="KW-1185">Reference proteome</keyword>
<sequence length="65" mass="6551">MAGFPEDDRRSGVVPERTSTPVAGGRGGEDPSGRSPAVRPAGQAHRHCPSSKALPGGVDVESSVA</sequence>
<protein>
    <submittedName>
        <fullName evidence="2">Uncharacterized protein</fullName>
    </submittedName>
</protein>
<gene>
    <name evidence="2" type="ORF">FHS22_003753</name>
</gene>
<reference evidence="2 3" key="1">
    <citation type="submission" date="2020-08" db="EMBL/GenBank/DDBJ databases">
        <title>Genomic Encyclopedia of Type Strains, Phase III (KMG-III): the genomes of soil and plant-associated and newly described type strains.</title>
        <authorList>
            <person name="Whitman W."/>
        </authorList>
    </citation>
    <scope>NUCLEOTIDE SEQUENCE [LARGE SCALE GENOMIC DNA]</scope>
    <source>
        <strain evidence="2 3">CECT 3303</strain>
    </source>
</reference>
<evidence type="ECO:0000256" key="1">
    <source>
        <dbReference type="SAM" id="MobiDB-lite"/>
    </source>
</evidence>
<comment type="caution">
    <text evidence="2">The sequence shown here is derived from an EMBL/GenBank/DDBJ whole genome shotgun (WGS) entry which is preliminary data.</text>
</comment>
<proteinExistence type="predicted"/>
<evidence type="ECO:0000313" key="2">
    <source>
        <dbReference type="EMBL" id="MBB5964469.1"/>
    </source>
</evidence>
<feature type="compositionally biased region" description="Basic and acidic residues" evidence="1">
    <location>
        <begin position="1"/>
        <end position="11"/>
    </location>
</feature>